<evidence type="ECO:0000313" key="2">
    <source>
        <dbReference type="EMBL" id="CAG2195821.1"/>
    </source>
</evidence>
<proteinExistence type="predicted"/>
<accession>A0A8S3QR70</accession>
<dbReference type="OrthoDB" id="6129682at2759"/>
<keyword evidence="3" id="KW-1185">Reference proteome</keyword>
<organism evidence="2 3">
    <name type="scientific">Mytilus edulis</name>
    <name type="common">Blue mussel</name>
    <dbReference type="NCBI Taxonomy" id="6550"/>
    <lineage>
        <taxon>Eukaryota</taxon>
        <taxon>Metazoa</taxon>
        <taxon>Spiralia</taxon>
        <taxon>Lophotrochozoa</taxon>
        <taxon>Mollusca</taxon>
        <taxon>Bivalvia</taxon>
        <taxon>Autobranchia</taxon>
        <taxon>Pteriomorphia</taxon>
        <taxon>Mytilida</taxon>
        <taxon>Mytiloidea</taxon>
        <taxon>Mytilidae</taxon>
        <taxon>Mytilinae</taxon>
        <taxon>Mytilus</taxon>
    </lineage>
</organism>
<keyword evidence="1" id="KW-0472">Membrane</keyword>
<dbReference type="AlphaFoldDB" id="A0A8S3QR70"/>
<gene>
    <name evidence="2" type="ORF">MEDL_10754</name>
</gene>
<feature type="transmembrane region" description="Helical" evidence="1">
    <location>
        <begin position="70"/>
        <end position="96"/>
    </location>
</feature>
<keyword evidence="1" id="KW-1133">Transmembrane helix</keyword>
<dbReference type="SUPFAM" id="SSF48652">
    <property type="entry name" value="Tetraspanin"/>
    <property type="match status" value="1"/>
</dbReference>
<keyword evidence="1" id="KW-0812">Transmembrane</keyword>
<evidence type="ECO:0000256" key="1">
    <source>
        <dbReference type="SAM" id="Phobius"/>
    </source>
</evidence>
<dbReference type="InterPro" id="IPR008952">
    <property type="entry name" value="Tetraspanin_EC2_sf"/>
</dbReference>
<dbReference type="EMBL" id="CAJPWZ010000535">
    <property type="protein sequence ID" value="CAG2195821.1"/>
    <property type="molecule type" value="Genomic_DNA"/>
</dbReference>
<feature type="transmembrane region" description="Helical" evidence="1">
    <location>
        <begin position="210"/>
        <end position="226"/>
    </location>
</feature>
<dbReference type="Gene3D" id="1.10.1450.10">
    <property type="entry name" value="Tetraspanin"/>
    <property type="match status" value="1"/>
</dbReference>
<name>A0A8S3QR70_MYTED</name>
<protein>
    <submittedName>
        <fullName evidence="2">TSPAN16</fullName>
    </submittedName>
</protein>
<reference evidence="2" key="1">
    <citation type="submission" date="2021-03" db="EMBL/GenBank/DDBJ databases">
        <authorList>
            <person name="Bekaert M."/>
        </authorList>
    </citation>
    <scope>NUCLEOTIDE SEQUENCE</scope>
</reference>
<sequence length="327" mass="36371">MIGVATVTGGIVLIAGFDQMNETIRPTFDRAKDNIRNMIKVINMFPGVEVRNPPNVTNSDPLIDVDFKGFVTACGVILLVFGASICVISILCFVAIRRKSWSLTMTVNKLIFLHFFKSLDASYRGFQYNDSVSIGWNLVMQQFNCCGIYGYTDFKLSHSFGETWGEPFKSYYNPSPLNFSVSCCNSIYIEHQPTGFQGPCRMTDYMHKKLTGVVTVIGGIVLIAGFDQMNETIGPTFDRAKDNMQKMIKAMNRYPGIEMINPPNVIKSDPLIDMDFKGFVRACGVILLMFGAVICAISILGYVATYRKSRLLAMTVLIIGSTLFEGC</sequence>
<dbReference type="Proteomes" id="UP000683360">
    <property type="component" value="Unassembled WGS sequence"/>
</dbReference>
<feature type="transmembrane region" description="Helical" evidence="1">
    <location>
        <begin position="279"/>
        <end position="304"/>
    </location>
</feature>
<comment type="caution">
    <text evidence="2">The sequence shown here is derived from an EMBL/GenBank/DDBJ whole genome shotgun (WGS) entry which is preliminary data.</text>
</comment>
<dbReference type="GO" id="GO:0016020">
    <property type="term" value="C:membrane"/>
    <property type="evidence" value="ECO:0007669"/>
    <property type="project" value="InterPro"/>
</dbReference>
<evidence type="ECO:0000313" key="3">
    <source>
        <dbReference type="Proteomes" id="UP000683360"/>
    </source>
</evidence>